<comment type="function">
    <text evidence="12">Part of the ABC transporter FtsEX involved in cellular division.</text>
</comment>
<comment type="subunit">
    <text evidence="3">Forms a membrane-associated complex with FtsE.</text>
</comment>
<dbReference type="PANTHER" id="PTHR47755">
    <property type="entry name" value="CELL DIVISION PROTEIN FTSX"/>
    <property type="match status" value="1"/>
</dbReference>
<keyword evidence="5 12" id="KW-1003">Cell membrane</keyword>
<keyword evidence="7 12" id="KW-0132">Cell division</keyword>
<evidence type="ECO:0000256" key="9">
    <source>
        <dbReference type="ARBA" id="ARBA00022989"/>
    </source>
</evidence>
<dbReference type="Proteomes" id="UP000588068">
    <property type="component" value="Unassembled WGS sequence"/>
</dbReference>
<protein>
    <recommendedName>
        <fullName evidence="4 12">Cell division protein FtsX</fullName>
    </recommendedName>
</protein>
<dbReference type="Gene3D" id="3.30.70.3040">
    <property type="match status" value="1"/>
</dbReference>
<dbReference type="InterPro" id="IPR003838">
    <property type="entry name" value="ABC3_permease_C"/>
</dbReference>
<dbReference type="Pfam" id="PF02687">
    <property type="entry name" value="FtsX"/>
    <property type="match status" value="1"/>
</dbReference>
<feature type="domain" description="FtsX extracellular" evidence="15">
    <location>
        <begin position="61"/>
        <end position="156"/>
    </location>
</feature>
<dbReference type="PANTHER" id="PTHR47755:SF1">
    <property type="entry name" value="CELL DIVISION PROTEIN FTSX"/>
    <property type="match status" value="1"/>
</dbReference>
<comment type="subcellular location">
    <subcellularLocation>
        <location evidence="1">Cell inner membrane</location>
        <topology evidence="1">Multi-pass membrane protein</topology>
    </subcellularLocation>
</comment>
<evidence type="ECO:0000256" key="1">
    <source>
        <dbReference type="ARBA" id="ARBA00004429"/>
    </source>
</evidence>
<sequence length="304" mass="32965">MSAWITRHLQTLIGALGRLSEQKLATLLTTLVIGIALALPACLHLLIANAQTATGNWNRAVDLSVYMKIPTSIDEVRRIAERLRQRRDVNDVEVLTADEALKEFRRDSGFGSAVDALTGNPLPHSLIVHPKSEYATAAHLEELAGDIRALPSVDLVQLDTAWVNRLQAILEAVRRAVFLTAAFLAVGVMAIVGNTIRLDIQNRRAEIEVTKLVGGSDAFVRRPFLYSGFWYGVGGAVIAWLLTTIVVGVLREPVSRIAGLYGSGFTVSGLGLQPTLILLGSGVFLGWLGSYIAASRHLREIEPS</sequence>
<keyword evidence="11 12" id="KW-0131">Cell cycle</keyword>
<keyword evidence="10 12" id="KW-0472">Membrane</keyword>
<feature type="transmembrane region" description="Helical" evidence="13">
    <location>
        <begin position="229"/>
        <end position="250"/>
    </location>
</feature>
<feature type="domain" description="ABC3 transporter permease C-terminal" evidence="14">
    <location>
        <begin position="180"/>
        <end position="298"/>
    </location>
</feature>
<evidence type="ECO:0000256" key="3">
    <source>
        <dbReference type="ARBA" id="ARBA00011160"/>
    </source>
</evidence>
<dbReference type="EMBL" id="JACHHZ010000002">
    <property type="protein sequence ID" value="MBB6092563.1"/>
    <property type="molecule type" value="Genomic_DNA"/>
</dbReference>
<keyword evidence="8 13" id="KW-0812">Transmembrane</keyword>
<dbReference type="GO" id="GO:0005886">
    <property type="term" value="C:plasma membrane"/>
    <property type="evidence" value="ECO:0007669"/>
    <property type="project" value="UniProtKB-SubCell"/>
</dbReference>
<evidence type="ECO:0000256" key="10">
    <source>
        <dbReference type="ARBA" id="ARBA00023136"/>
    </source>
</evidence>
<gene>
    <name evidence="16" type="ORF">HNQ60_001441</name>
</gene>
<evidence type="ECO:0000313" key="16">
    <source>
        <dbReference type="EMBL" id="MBB6092563.1"/>
    </source>
</evidence>
<dbReference type="GO" id="GO:0051301">
    <property type="term" value="P:cell division"/>
    <property type="evidence" value="ECO:0007669"/>
    <property type="project" value="UniProtKB-KW"/>
</dbReference>
<evidence type="ECO:0000256" key="6">
    <source>
        <dbReference type="ARBA" id="ARBA00022519"/>
    </source>
</evidence>
<evidence type="ECO:0000259" key="14">
    <source>
        <dbReference type="Pfam" id="PF02687"/>
    </source>
</evidence>
<evidence type="ECO:0000256" key="4">
    <source>
        <dbReference type="ARBA" id="ARBA00021907"/>
    </source>
</evidence>
<dbReference type="InterPro" id="IPR047590">
    <property type="entry name" value="FtsX_proteobact-type"/>
</dbReference>
<evidence type="ECO:0000256" key="8">
    <source>
        <dbReference type="ARBA" id="ARBA00022692"/>
    </source>
</evidence>
<dbReference type="GO" id="GO:0032153">
    <property type="term" value="C:cell division site"/>
    <property type="evidence" value="ECO:0007669"/>
    <property type="project" value="TreeGrafter"/>
</dbReference>
<evidence type="ECO:0000256" key="7">
    <source>
        <dbReference type="ARBA" id="ARBA00022618"/>
    </source>
</evidence>
<dbReference type="NCBIfam" id="TIGR00439">
    <property type="entry name" value="FtsX_Gneg"/>
    <property type="match status" value="1"/>
</dbReference>
<feature type="transmembrane region" description="Helical" evidence="13">
    <location>
        <begin position="24"/>
        <end position="47"/>
    </location>
</feature>
<comment type="similarity">
    <text evidence="2 12">Belongs to the ABC-4 integral membrane protein family. FtsX subfamily.</text>
</comment>
<dbReference type="Pfam" id="PF18075">
    <property type="entry name" value="FtsX_ECD"/>
    <property type="match status" value="1"/>
</dbReference>
<evidence type="ECO:0000313" key="17">
    <source>
        <dbReference type="Proteomes" id="UP000588068"/>
    </source>
</evidence>
<organism evidence="16 17">
    <name type="scientific">Povalibacter uvarum</name>
    <dbReference type="NCBI Taxonomy" id="732238"/>
    <lineage>
        <taxon>Bacteria</taxon>
        <taxon>Pseudomonadati</taxon>
        <taxon>Pseudomonadota</taxon>
        <taxon>Gammaproteobacteria</taxon>
        <taxon>Steroidobacterales</taxon>
        <taxon>Steroidobacteraceae</taxon>
        <taxon>Povalibacter</taxon>
    </lineage>
</organism>
<evidence type="ECO:0000256" key="13">
    <source>
        <dbReference type="SAM" id="Phobius"/>
    </source>
</evidence>
<name>A0A841HIM3_9GAMM</name>
<accession>A0A841HIM3</accession>
<evidence type="ECO:0000256" key="5">
    <source>
        <dbReference type="ARBA" id="ARBA00022475"/>
    </source>
</evidence>
<dbReference type="InterPro" id="IPR040690">
    <property type="entry name" value="FtsX_ECD"/>
</dbReference>
<dbReference type="AlphaFoldDB" id="A0A841HIM3"/>
<evidence type="ECO:0000259" key="15">
    <source>
        <dbReference type="Pfam" id="PF18075"/>
    </source>
</evidence>
<comment type="caution">
    <text evidence="16">The sequence shown here is derived from an EMBL/GenBank/DDBJ whole genome shotgun (WGS) entry which is preliminary data.</text>
</comment>
<dbReference type="RefSeq" id="WP_221304082.1">
    <property type="nucleotide sequence ID" value="NZ_JACHHZ010000002.1"/>
</dbReference>
<keyword evidence="6 12" id="KW-0997">Cell inner membrane</keyword>
<feature type="transmembrane region" description="Helical" evidence="13">
    <location>
        <begin position="176"/>
        <end position="196"/>
    </location>
</feature>
<keyword evidence="9 13" id="KW-1133">Transmembrane helix</keyword>
<reference evidence="16 17" key="1">
    <citation type="submission" date="2020-08" db="EMBL/GenBank/DDBJ databases">
        <title>Genomic Encyclopedia of Type Strains, Phase IV (KMG-IV): sequencing the most valuable type-strain genomes for metagenomic binning, comparative biology and taxonomic classification.</title>
        <authorList>
            <person name="Goeker M."/>
        </authorList>
    </citation>
    <scope>NUCLEOTIDE SEQUENCE [LARGE SCALE GENOMIC DNA]</scope>
    <source>
        <strain evidence="16 17">DSM 26723</strain>
    </source>
</reference>
<dbReference type="PIRSF" id="PIRSF003097">
    <property type="entry name" value="FtsX"/>
    <property type="match status" value="1"/>
</dbReference>
<evidence type="ECO:0000256" key="2">
    <source>
        <dbReference type="ARBA" id="ARBA00007379"/>
    </source>
</evidence>
<keyword evidence="17" id="KW-1185">Reference proteome</keyword>
<evidence type="ECO:0000256" key="12">
    <source>
        <dbReference type="PIRNR" id="PIRNR003097"/>
    </source>
</evidence>
<dbReference type="InterPro" id="IPR004513">
    <property type="entry name" value="FtsX"/>
</dbReference>
<evidence type="ECO:0000256" key="11">
    <source>
        <dbReference type="ARBA" id="ARBA00023306"/>
    </source>
</evidence>
<proteinExistence type="inferred from homology"/>